<sequence>MKIHTGRVQTTFDMNIITVHPENIKTILATNFKDYSLGVRYQQLFPLLGNGIFTLSGEGWKHSRAMLRPQFSREQVSQIDTLRAHVSQLIHNFKTKSKNGTEFFDAQVQFHNLTIDTATEFLFGESTDSLADSDKKVQGPTRLVSATDFAEHFTAALDVLALRTHVGPLYWLVDGWKFRNSIDICHNFVTYFVNKALQNPLEKGTETTGRYVFINELTKETRDPIVIRDQAFNILLAGRDTTASLLSFIVFYLARDKRVWNTLRQAVLEEFGTEVESITFESLKRCTYLNYVINEVLRLHPIVPINFRTAIRDTVLPKGGGPDGNDTLFVPKGTKIVYTVYTTQRLKEFWGEDSEEFRPERWAEGKSHTWDYLPFNGGPRICIGQQFALTETGFTLVRIIQTFKDIIYQGSPSYENLSQWTKLTASVADGVWVSFVE</sequence>
<dbReference type="AlphaFoldDB" id="A0A161HIV9"/>
<reference evidence="14 15" key="1">
    <citation type="submission" date="2016-02" db="EMBL/GenBank/DDBJ databases">
        <title>Complete genome sequence and transcriptome regulation of the pentose utilising yeast Sugiyamaella lignohabitans.</title>
        <authorList>
            <person name="Bellasio M."/>
            <person name="Peymann A."/>
            <person name="Valli M."/>
            <person name="Sipitzky M."/>
            <person name="Graf A."/>
            <person name="Sauer M."/>
            <person name="Marx H."/>
            <person name="Mattanovich D."/>
        </authorList>
    </citation>
    <scope>NUCLEOTIDE SEQUENCE [LARGE SCALE GENOMIC DNA]</scope>
    <source>
        <strain evidence="14 15">CBS 10342</strain>
    </source>
</reference>
<dbReference type="PROSITE" id="PS00086">
    <property type="entry name" value="CYTOCHROME_P450"/>
    <property type="match status" value="1"/>
</dbReference>
<dbReference type="InterPro" id="IPR017972">
    <property type="entry name" value="Cyt_P450_CS"/>
</dbReference>
<dbReference type="PANTHER" id="PTHR24287">
    <property type="entry name" value="P450, PUTATIVE (EUROFUNG)-RELATED"/>
    <property type="match status" value="1"/>
</dbReference>
<proteinExistence type="inferred from homology"/>
<name>A0A161HIV9_9ASCO</name>
<organism evidence="14 15">
    <name type="scientific">Sugiyamaella lignohabitans</name>
    <dbReference type="NCBI Taxonomy" id="796027"/>
    <lineage>
        <taxon>Eukaryota</taxon>
        <taxon>Fungi</taxon>
        <taxon>Dikarya</taxon>
        <taxon>Ascomycota</taxon>
        <taxon>Saccharomycotina</taxon>
        <taxon>Dipodascomycetes</taxon>
        <taxon>Dipodascales</taxon>
        <taxon>Trichomonascaceae</taxon>
        <taxon>Sugiyamaella</taxon>
    </lineage>
</organism>
<dbReference type="GO" id="GO:0008168">
    <property type="term" value="F:methyltransferase activity"/>
    <property type="evidence" value="ECO:0007669"/>
    <property type="project" value="UniProtKB-KW"/>
</dbReference>
<evidence type="ECO:0000256" key="12">
    <source>
        <dbReference type="PIRSR" id="PIRSR602402-1"/>
    </source>
</evidence>
<dbReference type="Proteomes" id="UP000189580">
    <property type="component" value="Chromosome c"/>
</dbReference>
<dbReference type="GO" id="GO:0016020">
    <property type="term" value="C:membrane"/>
    <property type="evidence" value="ECO:0007669"/>
    <property type="project" value="UniProtKB-SubCell"/>
</dbReference>
<evidence type="ECO:0000256" key="11">
    <source>
        <dbReference type="ARBA" id="ARBA00023136"/>
    </source>
</evidence>
<evidence type="ECO:0000256" key="2">
    <source>
        <dbReference type="ARBA" id="ARBA00004370"/>
    </source>
</evidence>
<evidence type="ECO:0000256" key="10">
    <source>
        <dbReference type="ARBA" id="ARBA00023033"/>
    </source>
</evidence>
<comment type="subcellular location">
    <subcellularLocation>
        <location evidence="2">Membrane</location>
    </subcellularLocation>
</comment>
<dbReference type="PRINTS" id="PR01239">
    <property type="entry name" value="EP450IICYP52"/>
</dbReference>
<evidence type="ECO:0000256" key="7">
    <source>
        <dbReference type="ARBA" id="ARBA00022989"/>
    </source>
</evidence>
<evidence type="ECO:0000256" key="8">
    <source>
        <dbReference type="ARBA" id="ARBA00023002"/>
    </source>
</evidence>
<dbReference type="InterPro" id="IPR002974">
    <property type="entry name" value="Cyt_P450_E_CYP52_ascomycetes"/>
</dbReference>
<keyword evidence="11" id="KW-0472">Membrane</keyword>
<keyword evidence="9 12" id="KW-0408">Iron</keyword>
<keyword evidence="8 13" id="KW-0560">Oxidoreductase</keyword>
<dbReference type="InterPro" id="IPR047146">
    <property type="entry name" value="Cyt_P450_E_CYP52_fungi"/>
</dbReference>
<evidence type="ECO:0000256" key="5">
    <source>
        <dbReference type="ARBA" id="ARBA00022692"/>
    </source>
</evidence>
<dbReference type="PRINTS" id="PR00464">
    <property type="entry name" value="EP450II"/>
</dbReference>
<dbReference type="SUPFAM" id="SSF48264">
    <property type="entry name" value="Cytochrome P450"/>
    <property type="match status" value="1"/>
</dbReference>
<evidence type="ECO:0000313" key="15">
    <source>
        <dbReference type="Proteomes" id="UP000189580"/>
    </source>
</evidence>
<dbReference type="PANTHER" id="PTHR24287:SF1">
    <property type="entry name" value="P450, PUTATIVE (EUROFUNG)-RELATED"/>
    <property type="match status" value="1"/>
</dbReference>
<keyword evidence="6 12" id="KW-0479">Metal-binding</keyword>
<keyword evidence="5" id="KW-0812">Transmembrane</keyword>
<evidence type="ECO:0000256" key="3">
    <source>
        <dbReference type="ARBA" id="ARBA00010617"/>
    </source>
</evidence>
<gene>
    <name evidence="14" type="primary">ERG11</name>
    <name evidence="14" type="ORF">AWJ20_4000</name>
</gene>
<keyword evidence="15" id="KW-1185">Reference proteome</keyword>
<dbReference type="RefSeq" id="XP_018733675.1">
    <property type="nucleotide sequence ID" value="XM_018881047.1"/>
</dbReference>
<comment type="similarity">
    <text evidence="3 13">Belongs to the cytochrome P450 family.</text>
</comment>
<evidence type="ECO:0000256" key="13">
    <source>
        <dbReference type="RuleBase" id="RU000461"/>
    </source>
</evidence>
<evidence type="ECO:0000256" key="1">
    <source>
        <dbReference type="ARBA" id="ARBA00001971"/>
    </source>
</evidence>
<keyword evidence="7" id="KW-1133">Transmembrane helix</keyword>
<evidence type="ECO:0000256" key="9">
    <source>
        <dbReference type="ARBA" id="ARBA00023004"/>
    </source>
</evidence>
<dbReference type="GO" id="GO:0032259">
    <property type="term" value="P:methylation"/>
    <property type="evidence" value="ECO:0007669"/>
    <property type="project" value="UniProtKB-KW"/>
</dbReference>
<dbReference type="KEGG" id="slb:AWJ20_4000"/>
<dbReference type="GO" id="GO:0016712">
    <property type="term" value="F:oxidoreductase activity, acting on paired donors, with incorporation or reduction of molecular oxygen, reduced flavin or flavoprotein as one donor, and incorporation of one atom of oxygen"/>
    <property type="evidence" value="ECO:0007669"/>
    <property type="project" value="InterPro"/>
</dbReference>
<dbReference type="EMBL" id="CP014500">
    <property type="protein sequence ID" value="ANB11198.1"/>
    <property type="molecule type" value="Genomic_DNA"/>
</dbReference>
<dbReference type="GeneID" id="30036085"/>
<comment type="cofactor">
    <cofactor evidence="1 12">
        <name>heme</name>
        <dbReference type="ChEBI" id="CHEBI:30413"/>
    </cofactor>
</comment>
<keyword evidence="4 12" id="KW-0349">Heme</keyword>
<keyword evidence="14" id="KW-0808">Transferase</keyword>
<protein>
    <submittedName>
        <fullName evidence="14">Sterol 14-demethylase</fullName>
    </submittedName>
</protein>
<dbReference type="InterPro" id="IPR001128">
    <property type="entry name" value="Cyt_P450"/>
</dbReference>
<keyword evidence="14" id="KW-0489">Methyltransferase</keyword>
<dbReference type="InterPro" id="IPR002402">
    <property type="entry name" value="Cyt_P450_E_grp-II"/>
</dbReference>
<dbReference type="PRINTS" id="PR00385">
    <property type="entry name" value="P450"/>
</dbReference>
<dbReference type="CDD" id="cd11063">
    <property type="entry name" value="CYP52"/>
    <property type="match status" value="1"/>
</dbReference>
<accession>A0A161HIV9</accession>
<dbReference type="OrthoDB" id="1470350at2759"/>
<evidence type="ECO:0000313" key="14">
    <source>
        <dbReference type="EMBL" id="ANB11198.1"/>
    </source>
</evidence>
<feature type="binding site" description="axial binding residue" evidence="12">
    <location>
        <position position="382"/>
    </location>
    <ligand>
        <name>heme</name>
        <dbReference type="ChEBI" id="CHEBI:30413"/>
    </ligand>
    <ligandPart>
        <name>Fe</name>
        <dbReference type="ChEBI" id="CHEBI:18248"/>
    </ligandPart>
</feature>
<dbReference type="Gene3D" id="1.10.630.10">
    <property type="entry name" value="Cytochrome P450"/>
    <property type="match status" value="1"/>
</dbReference>
<dbReference type="InterPro" id="IPR036396">
    <property type="entry name" value="Cyt_P450_sf"/>
</dbReference>
<dbReference type="GO" id="GO:0020037">
    <property type="term" value="F:heme binding"/>
    <property type="evidence" value="ECO:0007669"/>
    <property type="project" value="InterPro"/>
</dbReference>
<keyword evidence="10 13" id="KW-0503">Monooxygenase</keyword>
<evidence type="ECO:0000256" key="6">
    <source>
        <dbReference type="ARBA" id="ARBA00022723"/>
    </source>
</evidence>
<dbReference type="GO" id="GO:0005506">
    <property type="term" value="F:iron ion binding"/>
    <property type="evidence" value="ECO:0007669"/>
    <property type="project" value="InterPro"/>
</dbReference>
<evidence type="ECO:0000256" key="4">
    <source>
        <dbReference type="ARBA" id="ARBA00022617"/>
    </source>
</evidence>
<dbReference type="Pfam" id="PF00067">
    <property type="entry name" value="p450"/>
    <property type="match status" value="1"/>
</dbReference>